<evidence type="ECO:0000256" key="6">
    <source>
        <dbReference type="SAM" id="Coils"/>
    </source>
</evidence>
<dbReference type="HOGENOM" id="CLU_1190608_0_0_1"/>
<dbReference type="GO" id="GO:0001228">
    <property type="term" value="F:DNA-binding transcription activator activity, RNA polymerase II-specific"/>
    <property type="evidence" value="ECO:0007669"/>
    <property type="project" value="TreeGrafter"/>
</dbReference>
<dbReference type="SMART" id="SM00338">
    <property type="entry name" value="BRLZ"/>
    <property type="match status" value="1"/>
</dbReference>
<evidence type="ECO:0000256" key="5">
    <source>
        <dbReference type="ARBA" id="ARBA00023242"/>
    </source>
</evidence>
<reference evidence="9 10" key="1">
    <citation type="submission" date="2014-05" db="EMBL/GenBank/DDBJ databases">
        <title>Draft genome sequence of a rare smut relative, Tilletiaria anomala UBC 951.</title>
        <authorList>
            <consortium name="DOE Joint Genome Institute"/>
            <person name="Toome M."/>
            <person name="Kuo A."/>
            <person name="Henrissat B."/>
            <person name="Lipzen A."/>
            <person name="Tritt A."/>
            <person name="Yoshinaga Y."/>
            <person name="Zane M."/>
            <person name="Barry K."/>
            <person name="Grigoriev I.V."/>
            <person name="Spatafora J.W."/>
            <person name="Aimea M.C."/>
        </authorList>
    </citation>
    <scope>NUCLEOTIDE SEQUENCE [LARGE SCALE GENOMIC DNA]</scope>
    <source>
        <strain evidence="9 10">UBC 951</strain>
    </source>
</reference>
<feature type="compositionally biased region" description="Polar residues" evidence="7">
    <location>
        <begin position="112"/>
        <end position="121"/>
    </location>
</feature>
<dbReference type="SUPFAM" id="SSF57959">
    <property type="entry name" value="Leucine zipper domain"/>
    <property type="match status" value="1"/>
</dbReference>
<dbReference type="PROSITE" id="PS50217">
    <property type="entry name" value="BZIP"/>
    <property type="match status" value="1"/>
</dbReference>
<feature type="compositionally biased region" description="Low complexity" evidence="7">
    <location>
        <begin position="203"/>
        <end position="216"/>
    </location>
</feature>
<feature type="compositionally biased region" description="Polar residues" evidence="7">
    <location>
        <begin position="190"/>
        <end position="201"/>
    </location>
</feature>
<feature type="compositionally biased region" description="Low complexity" evidence="7">
    <location>
        <begin position="80"/>
        <end position="103"/>
    </location>
</feature>
<comment type="subcellular location">
    <subcellularLocation>
        <location evidence="1">Nucleus</location>
    </subcellularLocation>
</comment>
<dbReference type="GO" id="GO:0005634">
    <property type="term" value="C:nucleus"/>
    <property type="evidence" value="ECO:0007669"/>
    <property type="project" value="UniProtKB-SubCell"/>
</dbReference>
<dbReference type="InterPro" id="IPR004827">
    <property type="entry name" value="bZIP"/>
</dbReference>
<sequence length="233" mass="24553">LAIEEDKRRRNTAASARFRFKKKQREAALETTAKELRDRVQELEDENAKLKTELGWLRGLITNQGGATATMETGVEGVAVASVAAPHQPQPQSSRSSSLQQQQGRAPVHQPNGGSNQSSRISLERHSGLHPRGVGTGTAPAAVNSTPNHASNSNTRDVVLAVPPSTLTSAQIPAQPQGNRHVNGHVNNDAAPQQQPPTGSLGSAPSAPSTSFAPVAGKSEALVPIGSKRDRED</sequence>
<dbReference type="CDD" id="cd14705">
    <property type="entry name" value="bZIP_Zip1"/>
    <property type="match status" value="1"/>
</dbReference>
<feature type="coiled-coil region" evidence="6">
    <location>
        <begin position="26"/>
        <end position="60"/>
    </location>
</feature>
<keyword evidence="3" id="KW-0238">DNA-binding</keyword>
<dbReference type="STRING" id="1037660.A0A066VIF8"/>
<dbReference type="InterPro" id="IPR046347">
    <property type="entry name" value="bZIP_sf"/>
</dbReference>
<dbReference type="Pfam" id="PF07716">
    <property type="entry name" value="bZIP_2"/>
    <property type="match status" value="1"/>
</dbReference>
<feature type="compositionally biased region" description="Polar residues" evidence="7">
    <location>
        <begin position="143"/>
        <end position="156"/>
    </location>
</feature>
<dbReference type="OrthoDB" id="1939598at2759"/>
<dbReference type="Gene3D" id="1.20.5.170">
    <property type="match status" value="1"/>
</dbReference>
<evidence type="ECO:0000256" key="3">
    <source>
        <dbReference type="ARBA" id="ARBA00023125"/>
    </source>
</evidence>
<protein>
    <recommendedName>
        <fullName evidence="8">BZIP domain-containing protein</fullName>
    </recommendedName>
</protein>
<keyword evidence="5" id="KW-0539">Nucleus</keyword>
<evidence type="ECO:0000256" key="1">
    <source>
        <dbReference type="ARBA" id="ARBA00004123"/>
    </source>
</evidence>
<dbReference type="GeneID" id="25262584"/>
<keyword evidence="4" id="KW-0804">Transcription</keyword>
<dbReference type="AlphaFoldDB" id="A0A066VIF8"/>
<evidence type="ECO:0000256" key="7">
    <source>
        <dbReference type="SAM" id="MobiDB-lite"/>
    </source>
</evidence>
<evidence type="ECO:0000313" key="9">
    <source>
        <dbReference type="EMBL" id="KDN41527.1"/>
    </source>
</evidence>
<organism evidence="9 10">
    <name type="scientific">Tilletiaria anomala (strain ATCC 24038 / CBS 436.72 / UBC 951)</name>
    <dbReference type="NCBI Taxonomy" id="1037660"/>
    <lineage>
        <taxon>Eukaryota</taxon>
        <taxon>Fungi</taxon>
        <taxon>Dikarya</taxon>
        <taxon>Basidiomycota</taxon>
        <taxon>Ustilaginomycotina</taxon>
        <taxon>Exobasidiomycetes</taxon>
        <taxon>Georgefischeriales</taxon>
        <taxon>Tilletiariaceae</taxon>
        <taxon>Tilletiaria</taxon>
    </lineage>
</organism>
<keyword evidence="10" id="KW-1185">Reference proteome</keyword>
<dbReference type="PANTHER" id="PTHR13044">
    <property type="entry name" value="ACTIVATING TRANSCRIPTION FACTOR ATF 4/5"/>
    <property type="match status" value="1"/>
</dbReference>
<dbReference type="PROSITE" id="PS00036">
    <property type="entry name" value="BZIP_BASIC"/>
    <property type="match status" value="1"/>
</dbReference>
<evidence type="ECO:0000259" key="8">
    <source>
        <dbReference type="PROSITE" id="PS50217"/>
    </source>
</evidence>
<dbReference type="InParanoid" id="A0A066VIF8"/>
<gene>
    <name evidence="9" type="ORF">K437DRAFT_226706</name>
</gene>
<evidence type="ECO:0000256" key="4">
    <source>
        <dbReference type="ARBA" id="ARBA00023163"/>
    </source>
</evidence>
<evidence type="ECO:0000313" key="10">
    <source>
        <dbReference type="Proteomes" id="UP000027361"/>
    </source>
</evidence>
<feature type="non-terminal residue" evidence="9">
    <location>
        <position position="1"/>
    </location>
</feature>
<name>A0A066VIF8_TILAU</name>
<evidence type="ECO:0000256" key="2">
    <source>
        <dbReference type="ARBA" id="ARBA00023015"/>
    </source>
</evidence>
<feature type="compositionally biased region" description="Polar residues" evidence="7">
    <location>
        <begin position="165"/>
        <end position="180"/>
    </location>
</feature>
<keyword evidence="6" id="KW-0175">Coiled coil</keyword>
<comment type="caution">
    <text evidence="9">The sequence shown here is derived from an EMBL/GenBank/DDBJ whole genome shotgun (WGS) entry which is preliminary data.</text>
</comment>
<dbReference type="RefSeq" id="XP_013241752.1">
    <property type="nucleotide sequence ID" value="XM_013386298.1"/>
</dbReference>
<dbReference type="PANTHER" id="PTHR13044:SF14">
    <property type="entry name" value="CRYPTOCEPHAL, ISOFORM A"/>
    <property type="match status" value="1"/>
</dbReference>
<feature type="region of interest" description="Disordered" evidence="7">
    <location>
        <begin position="80"/>
        <end position="233"/>
    </location>
</feature>
<keyword evidence="2" id="KW-0805">Transcription regulation</keyword>
<accession>A0A066VIF8</accession>
<proteinExistence type="predicted"/>
<feature type="domain" description="BZIP" evidence="8">
    <location>
        <begin position="5"/>
        <end position="64"/>
    </location>
</feature>
<dbReference type="Proteomes" id="UP000027361">
    <property type="component" value="Unassembled WGS sequence"/>
</dbReference>
<dbReference type="EMBL" id="JMSN01000079">
    <property type="protein sequence ID" value="KDN41527.1"/>
    <property type="molecule type" value="Genomic_DNA"/>
</dbReference>
<dbReference type="GO" id="GO:0000977">
    <property type="term" value="F:RNA polymerase II transcription regulatory region sequence-specific DNA binding"/>
    <property type="evidence" value="ECO:0007669"/>
    <property type="project" value="TreeGrafter"/>
</dbReference>